<dbReference type="InterPro" id="IPR054252">
    <property type="entry name" value="Pam3_gp18"/>
</dbReference>
<sequence>MALGFKLNNFKNNPNISSTVTLDGNLYNLTVKWNDYAQCAFLWLYDADMNPIVLGRALTNGALIRTDRRLLPQDLRFVHINGENYEPDLNNISKEFAFVYGG</sequence>
<gene>
    <name evidence="2" type="ORF">IAC76_08480</name>
</gene>
<evidence type="ECO:0000313" key="3">
    <source>
        <dbReference type="Proteomes" id="UP000823632"/>
    </source>
</evidence>
<reference evidence="2" key="2">
    <citation type="journal article" date="2021" name="PeerJ">
        <title>Extensive microbial diversity within the chicken gut microbiome revealed by metagenomics and culture.</title>
        <authorList>
            <person name="Gilroy R."/>
            <person name="Ravi A."/>
            <person name="Getino M."/>
            <person name="Pursley I."/>
            <person name="Horton D.L."/>
            <person name="Alikhan N.F."/>
            <person name="Baker D."/>
            <person name="Gharbi K."/>
            <person name="Hall N."/>
            <person name="Watson M."/>
            <person name="Adriaenssens E.M."/>
            <person name="Foster-Nyarko E."/>
            <person name="Jarju S."/>
            <person name="Secka A."/>
            <person name="Antonio M."/>
            <person name="Oren A."/>
            <person name="Chaudhuri R.R."/>
            <person name="La Ragione R."/>
            <person name="Hildebrand F."/>
            <person name="Pallen M.J."/>
        </authorList>
    </citation>
    <scope>NUCLEOTIDE SEQUENCE</scope>
    <source>
        <strain evidence="2">10192</strain>
    </source>
</reference>
<feature type="domain" description="Cyanophage baseplate Pam3 plug gp18" evidence="1">
    <location>
        <begin position="11"/>
        <end position="101"/>
    </location>
</feature>
<organism evidence="2 3">
    <name type="scientific">Candidatus Scatousia excrementipullorum</name>
    <dbReference type="NCBI Taxonomy" id="2840936"/>
    <lineage>
        <taxon>Bacteria</taxon>
        <taxon>Candidatus Scatousia</taxon>
    </lineage>
</organism>
<dbReference type="Pfam" id="PF22479">
    <property type="entry name" value="Pam3_gp18"/>
    <property type="match status" value="1"/>
</dbReference>
<dbReference type="AlphaFoldDB" id="A0A9D9H0U9"/>
<accession>A0A9D9H0U9</accession>
<protein>
    <recommendedName>
        <fullName evidence="1">Cyanophage baseplate Pam3 plug gp18 domain-containing protein</fullName>
    </recommendedName>
</protein>
<name>A0A9D9H0U9_9BACT</name>
<proteinExistence type="predicted"/>
<dbReference type="EMBL" id="JADIND010000193">
    <property type="protein sequence ID" value="MBO8431407.1"/>
    <property type="molecule type" value="Genomic_DNA"/>
</dbReference>
<reference evidence="2" key="1">
    <citation type="submission" date="2020-10" db="EMBL/GenBank/DDBJ databases">
        <authorList>
            <person name="Gilroy R."/>
        </authorList>
    </citation>
    <scope>NUCLEOTIDE SEQUENCE</scope>
    <source>
        <strain evidence="2">10192</strain>
    </source>
</reference>
<evidence type="ECO:0000313" key="2">
    <source>
        <dbReference type="EMBL" id="MBO8431407.1"/>
    </source>
</evidence>
<evidence type="ECO:0000259" key="1">
    <source>
        <dbReference type="Pfam" id="PF22479"/>
    </source>
</evidence>
<comment type="caution">
    <text evidence="2">The sequence shown here is derived from an EMBL/GenBank/DDBJ whole genome shotgun (WGS) entry which is preliminary data.</text>
</comment>
<dbReference type="Proteomes" id="UP000823632">
    <property type="component" value="Unassembled WGS sequence"/>
</dbReference>